<dbReference type="PANTHER" id="PTHR37828:SF1">
    <property type="entry name" value="YCII-RELATED DOMAIN-CONTAINING PROTEIN"/>
    <property type="match status" value="1"/>
</dbReference>
<dbReference type="OrthoDB" id="283921at2"/>
<accession>A0A2Z3H4G7</accession>
<reference evidence="3 4" key="1">
    <citation type="submission" date="2018-01" db="EMBL/GenBank/DDBJ databases">
        <title>G. obscuriglobus.</title>
        <authorList>
            <person name="Franke J."/>
            <person name="Blomberg W."/>
            <person name="Selmecki A."/>
        </authorList>
    </citation>
    <scope>NUCLEOTIDE SEQUENCE [LARGE SCALE GENOMIC DNA]</scope>
    <source>
        <strain evidence="3 4">DSM 5831</strain>
    </source>
</reference>
<dbReference type="SUPFAM" id="SSF54909">
    <property type="entry name" value="Dimeric alpha+beta barrel"/>
    <property type="match status" value="1"/>
</dbReference>
<dbReference type="Proteomes" id="UP000245802">
    <property type="component" value="Chromosome"/>
</dbReference>
<gene>
    <name evidence="3" type="ORF">C1280_29190</name>
</gene>
<evidence type="ECO:0000313" key="3">
    <source>
        <dbReference type="EMBL" id="AWM40658.1"/>
    </source>
</evidence>
<dbReference type="EMBL" id="CP025958">
    <property type="protein sequence ID" value="AWM40658.1"/>
    <property type="molecule type" value="Genomic_DNA"/>
</dbReference>
<feature type="domain" description="YCII-related" evidence="2">
    <location>
        <begin position="1"/>
        <end position="84"/>
    </location>
</feature>
<keyword evidence="4" id="KW-1185">Reference proteome</keyword>
<sequence>MKYAAVIEYSQDQELVGTHRPAHRAYLASLIEKNQLFASGPTEDGYGALIVYEADSPEAVEALMKADPFFAAGVFLKWTVRPWKMVLFNPKLAPQA</sequence>
<dbReference type="KEGG" id="gog:C1280_29190"/>
<protein>
    <recommendedName>
        <fullName evidence="2">YCII-related domain-containing protein</fullName>
    </recommendedName>
</protein>
<dbReference type="InterPro" id="IPR005545">
    <property type="entry name" value="YCII"/>
</dbReference>
<evidence type="ECO:0000313" key="4">
    <source>
        <dbReference type="Proteomes" id="UP000245802"/>
    </source>
</evidence>
<dbReference type="PANTHER" id="PTHR37828">
    <property type="entry name" value="GSR2449 PROTEIN"/>
    <property type="match status" value="1"/>
</dbReference>
<comment type="similarity">
    <text evidence="1">Belongs to the YciI family.</text>
</comment>
<dbReference type="InterPro" id="IPR011008">
    <property type="entry name" value="Dimeric_a/b-barrel"/>
</dbReference>
<evidence type="ECO:0000259" key="2">
    <source>
        <dbReference type="Pfam" id="PF03795"/>
    </source>
</evidence>
<dbReference type="Pfam" id="PF03795">
    <property type="entry name" value="YCII"/>
    <property type="match status" value="1"/>
</dbReference>
<evidence type="ECO:0000256" key="1">
    <source>
        <dbReference type="ARBA" id="ARBA00007689"/>
    </source>
</evidence>
<organism evidence="3 4">
    <name type="scientific">Gemmata obscuriglobus</name>
    <dbReference type="NCBI Taxonomy" id="114"/>
    <lineage>
        <taxon>Bacteria</taxon>
        <taxon>Pseudomonadati</taxon>
        <taxon>Planctomycetota</taxon>
        <taxon>Planctomycetia</taxon>
        <taxon>Gemmatales</taxon>
        <taxon>Gemmataceae</taxon>
        <taxon>Gemmata</taxon>
    </lineage>
</organism>
<dbReference type="AlphaFoldDB" id="A0A2Z3H4G7"/>
<dbReference type="RefSeq" id="WP_010049825.1">
    <property type="nucleotide sequence ID" value="NZ_CP025958.1"/>
</dbReference>
<dbReference type="Gene3D" id="3.30.70.1060">
    <property type="entry name" value="Dimeric alpha+beta barrel"/>
    <property type="match status" value="1"/>
</dbReference>
<proteinExistence type="inferred from homology"/>
<name>A0A2Z3H4G7_9BACT</name>